<dbReference type="Gene3D" id="3.40.50.720">
    <property type="entry name" value="NAD(P)-binding Rossmann-like Domain"/>
    <property type="match status" value="1"/>
</dbReference>
<evidence type="ECO:0000256" key="3">
    <source>
        <dbReference type="ARBA" id="ARBA00012929"/>
    </source>
</evidence>
<evidence type="ECO:0000313" key="8">
    <source>
        <dbReference type="EMBL" id="APW44197.1"/>
    </source>
</evidence>
<sequence>MLGDAMYQRLQKVGAVVKASDVNCIEDWLEYADVRDFNAIRKHILDFEPQLIINLAALTDLEYCEQEQENSWLTNAFGAENLGLIAAQLDVPYVYISTAGIFGGERDLYHDFHAPNPLSVYAQSKYYGEQYVRTSIKKHFVLRAGWMMGGGPAKDKKFINKIYKQIQAGATELCVVDDKLGTPTYTVDFANGLCGIVESDQYGLYNQVCGGAASRFEVAQEFVRLLGLADTIKVKVVPSDYFKSQYFAPRPASEKLVNLKLNQRGLNLMRDWKVCLQEYAEVFKADLLRK</sequence>
<evidence type="ECO:0000256" key="2">
    <source>
        <dbReference type="ARBA" id="ARBA00010944"/>
    </source>
</evidence>
<dbReference type="InterPro" id="IPR029903">
    <property type="entry name" value="RmlD-like-bd"/>
</dbReference>
<comment type="pathway">
    <text evidence="1 6">Carbohydrate biosynthesis; dTDP-L-rhamnose biosynthesis.</text>
</comment>
<feature type="domain" description="RmlD-like substrate binding" evidence="7">
    <location>
        <begin position="2"/>
        <end position="282"/>
    </location>
</feature>
<protein>
    <recommendedName>
        <fullName evidence="4 6">dTDP-4-dehydrorhamnose reductase</fullName>
        <ecNumber evidence="3 6">1.1.1.133</ecNumber>
    </recommendedName>
</protein>
<organism evidence="8 9">
    <name type="scientific">Rhodoferax saidenbachensis</name>
    <dbReference type="NCBI Taxonomy" id="1484693"/>
    <lineage>
        <taxon>Bacteria</taxon>
        <taxon>Pseudomonadati</taxon>
        <taxon>Pseudomonadota</taxon>
        <taxon>Betaproteobacteria</taxon>
        <taxon>Burkholderiales</taxon>
        <taxon>Comamonadaceae</taxon>
        <taxon>Rhodoferax</taxon>
    </lineage>
</organism>
<evidence type="ECO:0000256" key="1">
    <source>
        <dbReference type="ARBA" id="ARBA00004781"/>
    </source>
</evidence>
<dbReference type="InterPro" id="IPR005913">
    <property type="entry name" value="dTDP_dehydrorham_reduct"/>
</dbReference>
<dbReference type="UniPathway" id="UPA00124"/>
<dbReference type="KEGG" id="rsb:RS694_17795"/>
<dbReference type="GO" id="GO:0005829">
    <property type="term" value="C:cytosol"/>
    <property type="evidence" value="ECO:0007669"/>
    <property type="project" value="TreeGrafter"/>
</dbReference>
<dbReference type="eggNOG" id="COG1091">
    <property type="taxonomic scope" value="Bacteria"/>
</dbReference>
<dbReference type="GO" id="GO:0008831">
    <property type="term" value="F:dTDP-4-dehydrorhamnose reductase activity"/>
    <property type="evidence" value="ECO:0007669"/>
    <property type="project" value="UniProtKB-EC"/>
</dbReference>
<dbReference type="PANTHER" id="PTHR10491">
    <property type="entry name" value="DTDP-4-DEHYDRORHAMNOSE REDUCTASE"/>
    <property type="match status" value="1"/>
</dbReference>
<proteinExistence type="inferred from homology"/>
<dbReference type="Pfam" id="PF04321">
    <property type="entry name" value="RmlD_sub_bind"/>
    <property type="match status" value="1"/>
</dbReference>
<dbReference type="GO" id="GO:0019305">
    <property type="term" value="P:dTDP-rhamnose biosynthetic process"/>
    <property type="evidence" value="ECO:0007669"/>
    <property type="project" value="UniProtKB-UniPathway"/>
</dbReference>
<dbReference type="EC" id="1.1.1.133" evidence="3 6"/>
<dbReference type="STRING" id="1484693.RS694_17795"/>
<accession>A0A1P8KDT1</accession>
<dbReference type="Gene3D" id="3.90.25.10">
    <property type="entry name" value="UDP-galactose 4-epimerase, domain 1"/>
    <property type="match status" value="1"/>
</dbReference>
<dbReference type="SUPFAM" id="SSF51735">
    <property type="entry name" value="NAD(P)-binding Rossmann-fold domains"/>
    <property type="match status" value="1"/>
</dbReference>
<evidence type="ECO:0000259" key="7">
    <source>
        <dbReference type="Pfam" id="PF04321"/>
    </source>
</evidence>
<dbReference type="PANTHER" id="PTHR10491:SF4">
    <property type="entry name" value="METHIONINE ADENOSYLTRANSFERASE 2 SUBUNIT BETA"/>
    <property type="match status" value="1"/>
</dbReference>
<dbReference type="Proteomes" id="UP000186110">
    <property type="component" value="Chromosome"/>
</dbReference>
<comment type="cofactor">
    <cofactor evidence="6">
        <name>Mg(2+)</name>
        <dbReference type="ChEBI" id="CHEBI:18420"/>
    </cofactor>
    <text evidence="6">Binds 1 Mg(2+) ion per monomer.</text>
</comment>
<gene>
    <name evidence="8" type="ORF">RS694_17795</name>
</gene>
<evidence type="ECO:0000256" key="4">
    <source>
        <dbReference type="ARBA" id="ARBA00017099"/>
    </source>
</evidence>
<evidence type="ECO:0000313" key="9">
    <source>
        <dbReference type="Proteomes" id="UP000186110"/>
    </source>
</evidence>
<keyword evidence="9" id="KW-1185">Reference proteome</keyword>
<reference evidence="8 9" key="1">
    <citation type="submission" date="2017-01" db="EMBL/GenBank/DDBJ databases">
        <authorList>
            <person name="Mah S.A."/>
            <person name="Swanson W.J."/>
            <person name="Moy G.W."/>
            <person name="Vacquier V.D."/>
        </authorList>
    </citation>
    <scope>NUCLEOTIDE SEQUENCE [LARGE SCALE GENOMIC DNA]</scope>
    <source>
        <strain evidence="8 9">DSM 22694</strain>
    </source>
</reference>
<evidence type="ECO:0000256" key="6">
    <source>
        <dbReference type="RuleBase" id="RU364082"/>
    </source>
</evidence>
<dbReference type="CDD" id="cd05254">
    <property type="entry name" value="dTDP_HR_like_SDR_e"/>
    <property type="match status" value="1"/>
</dbReference>
<keyword evidence="6" id="KW-0560">Oxidoreductase</keyword>
<evidence type="ECO:0000256" key="5">
    <source>
        <dbReference type="ARBA" id="ARBA00048200"/>
    </source>
</evidence>
<dbReference type="InterPro" id="IPR036291">
    <property type="entry name" value="NAD(P)-bd_dom_sf"/>
</dbReference>
<comment type="function">
    <text evidence="6">Catalyzes the reduction of dTDP-6-deoxy-L-lyxo-4-hexulose to yield dTDP-L-rhamnose.</text>
</comment>
<dbReference type="EMBL" id="CP019239">
    <property type="protein sequence ID" value="APW44197.1"/>
    <property type="molecule type" value="Genomic_DNA"/>
</dbReference>
<keyword evidence="6" id="KW-0521">NADP</keyword>
<dbReference type="AlphaFoldDB" id="A0A1P8KDT1"/>
<name>A0A1P8KDT1_9BURK</name>
<comment type="similarity">
    <text evidence="2 6">Belongs to the dTDP-4-dehydrorhamnose reductase family.</text>
</comment>
<comment type="catalytic activity">
    <reaction evidence="5 6">
        <text>dTDP-beta-L-rhamnose + NADP(+) = dTDP-4-dehydro-beta-L-rhamnose + NADPH + H(+)</text>
        <dbReference type="Rhea" id="RHEA:21796"/>
        <dbReference type="ChEBI" id="CHEBI:15378"/>
        <dbReference type="ChEBI" id="CHEBI:57510"/>
        <dbReference type="ChEBI" id="CHEBI:57783"/>
        <dbReference type="ChEBI" id="CHEBI:58349"/>
        <dbReference type="ChEBI" id="CHEBI:62830"/>
        <dbReference type="EC" id="1.1.1.133"/>
    </reaction>
</comment>